<dbReference type="EMBL" id="JBHSNB010000001">
    <property type="protein sequence ID" value="MFC5584604.1"/>
    <property type="molecule type" value="Genomic_DNA"/>
</dbReference>
<evidence type="ECO:0000313" key="1">
    <source>
        <dbReference type="EMBL" id="MFC5584604.1"/>
    </source>
</evidence>
<keyword evidence="2" id="KW-1185">Reference proteome</keyword>
<dbReference type="RefSeq" id="WP_223019611.1">
    <property type="nucleotide sequence ID" value="NZ_CP078143.1"/>
</dbReference>
<gene>
    <name evidence="1" type="ORF">ACFPOD_05745</name>
</gene>
<organism evidence="1 2">
    <name type="scientific">Nitratireductor kimnyeongensis</name>
    <dbReference type="NCBI Taxonomy" id="430679"/>
    <lineage>
        <taxon>Bacteria</taxon>
        <taxon>Pseudomonadati</taxon>
        <taxon>Pseudomonadota</taxon>
        <taxon>Alphaproteobacteria</taxon>
        <taxon>Hyphomicrobiales</taxon>
        <taxon>Phyllobacteriaceae</taxon>
        <taxon>Nitratireductor</taxon>
    </lineage>
</organism>
<proteinExistence type="predicted"/>
<reference evidence="2" key="1">
    <citation type="journal article" date="2019" name="Int. J. Syst. Evol. Microbiol.">
        <title>The Global Catalogue of Microorganisms (GCM) 10K type strain sequencing project: providing services to taxonomists for standard genome sequencing and annotation.</title>
        <authorList>
            <consortium name="The Broad Institute Genomics Platform"/>
            <consortium name="The Broad Institute Genome Sequencing Center for Infectious Disease"/>
            <person name="Wu L."/>
            <person name="Ma J."/>
        </authorList>
    </citation>
    <scope>NUCLEOTIDE SEQUENCE [LARGE SCALE GENOMIC DNA]</scope>
    <source>
        <strain evidence="2">JCM 3366</strain>
    </source>
</reference>
<comment type="caution">
    <text evidence="1">The sequence shown here is derived from an EMBL/GenBank/DDBJ whole genome shotgun (WGS) entry which is preliminary data.</text>
</comment>
<protein>
    <submittedName>
        <fullName evidence="1">Uncharacterized protein</fullName>
    </submittedName>
</protein>
<dbReference type="Proteomes" id="UP001596107">
    <property type="component" value="Unassembled WGS sequence"/>
</dbReference>
<name>A0ABW0T6T5_9HYPH</name>
<sequence length="72" mass="7882">MQTDFASVHEHLEKIQAALTGSDPATQQLREAVGLLMDAALKAEYSARTSTCTVIPFPTMHRKQEGKSSRHG</sequence>
<evidence type="ECO:0000313" key="2">
    <source>
        <dbReference type="Proteomes" id="UP001596107"/>
    </source>
</evidence>
<accession>A0ABW0T6T5</accession>